<dbReference type="InterPro" id="IPR002052">
    <property type="entry name" value="DNA_methylase_N6_adenine_CS"/>
</dbReference>
<dbReference type="InterPro" id="IPR050320">
    <property type="entry name" value="N5-glutamine_MTase"/>
</dbReference>
<dbReference type="EC" id="2.1.1.297" evidence="5"/>
<dbReference type="GO" id="GO:0032259">
    <property type="term" value="P:methylation"/>
    <property type="evidence" value="ECO:0007669"/>
    <property type="project" value="UniProtKB-KW"/>
</dbReference>
<sequence>MNNQKNVTYFEARKWASFRIKDSLDLDMYDVDFILEHRSQLSATGLLINYQRQMPDNLWQQFQQDIAQLLAGIPPQYIVGEANFYGLSITVTPAVLIPRIETEELIDWILAETSAQHCMPLSVLDIGTGSGAIALALKKQCPTWHVSGSDISQAALRVAADNAKRLGLPIKFIQSDVFDKIESQFDMIVSNPPYISHHEQVDMDKRVIENEPALALYADDDGLAIYKRIANDVQSHLAVGGSLFMEIGFHQEQAVVAIFRRAMPRATIKVKHDVAGHQRMIQVRK</sequence>
<dbReference type="Gene3D" id="1.10.8.10">
    <property type="entry name" value="DNA helicase RuvA subunit, C-terminal domain"/>
    <property type="match status" value="1"/>
</dbReference>
<keyword evidence="9" id="KW-1185">Reference proteome</keyword>
<dbReference type="InterPro" id="IPR007848">
    <property type="entry name" value="Small_mtfrase_dom"/>
</dbReference>
<dbReference type="GO" id="GO:0003676">
    <property type="term" value="F:nucleic acid binding"/>
    <property type="evidence" value="ECO:0007669"/>
    <property type="project" value="InterPro"/>
</dbReference>
<dbReference type="PATRIC" id="fig|1423766.4.peg.633"/>
<evidence type="ECO:0000256" key="5">
    <source>
        <dbReference type="HAMAP-Rule" id="MF_02126"/>
    </source>
</evidence>
<evidence type="ECO:0000256" key="4">
    <source>
        <dbReference type="ARBA" id="ARBA00048391"/>
    </source>
</evidence>
<comment type="caution">
    <text evidence="8">The sequence shown here is derived from an EMBL/GenBank/DDBJ whole genome shotgun (WGS) entry which is preliminary data.</text>
</comment>
<reference evidence="8 9" key="1">
    <citation type="journal article" date="2015" name="Genome Announc.">
        <title>Expanding the biotechnology potential of lactobacilli through comparative genomics of 213 strains and associated genera.</title>
        <authorList>
            <person name="Sun Z."/>
            <person name="Harris H.M."/>
            <person name="McCann A."/>
            <person name="Guo C."/>
            <person name="Argimon S."/>
            <person name="Zhang W."/>
            <person name="Yang X."/>
            <person name="Jeffery I.B."/>
            <person name="Cooney J.C."/>
            <person name="Kagawa T.F."/>
            <person name="Liu W."/>
            <person name="Song Y."/>
            <person name="Salvetti E."/>
            <person name="Wrobel A."/>
            <person name="Rasinkangas P."/>
            <person name="Parkhill J."/>
            <person name="Rea M.C."/>
            <person name="O'Sullivan O."/>
            <person name="Ritari J."/>
            <person name="Douillard F.P."/>
            <person name="Paul Ross R."/>
            <person name="Yang R."/>
            <person name="Briner A.E."/>
            <person name="Felis G.E."/>
            <person name="de Vos W.M."/>
            <person name="Barrangou R."/>
            <person name="Klaenhammer T.R."/>
            <person name="Caufield P.W."/>
            <person name="Cui Y."/>
            <person name="Zhang H."/>
            <person name="O'Toole P.W."/>
        </authorList>
    </citation>
    <scope>NUCLEOTIDE SEQUENCE [LARGE SCALE GENOMIC DNA]</scope>
    <source>
        <strain evidence="8 9">DSM 19906</strain>
    </source>
</reference>
<dbReference type="InterPro" id="IPR019874">
    <property type="entry name" value="RF_methyltr_PrmC"/>
</dbReference>
<evidence type="ECO:0000313" key="8">
    <source>
        <dbReference type="EMBL" id="KRL21587.1"/>
    </source>
</evidence>
<dbReference type="Pfam" id="PF17827">
    <property type="entry name" value="PrmC_N"/>
    <property type="match status" value="1"/>
</dbReference>
<accession>A0A0R1NXC3</accession>
<dbReference type="InterPro" id="IPR040758">
    <property type="entry name" value="PrmC_N"/>
</dbReference>
<comment type="caution">
    <text evidence="5">Lacks conserved residue(s) required for the propagation of feature annotation.</text>
</comment>
<dbReference type="Gene3D" id="3.40.50.150">
    <property type="entry name" value="Vaccinia Virus protein VP39"/>
    <property type="match status" value="1"/>
</dbReference>
<feature type="domain" description="Release factor glutamine methyltransferase N-terminal" evidence="7">
    <location>
        <begin position="11"/>
        <end position="80"/>
    </location>
</feature>
<dbReference type="PANTHER" id="PTHR18895:SF74">
    <property type="entry name" value="MTRF1L RELEASE FACTOR GLUTAMINE METHYLTRANSFERASE"/>
    <property type="match status" value="1"/>
</dbReference>
<gene>
    <name evidence="5" type="primary">prmC</name>
    <name evidence="8" type="ORF">FC98_GL000613</name>
</gene>
<feature type="binding site" evidence="5">
    <location>
        <position position="150"/>
    </location>
    <ligand>
        <name>S-adenosyl-L-methionine</name>
        <dbReference type="ChEBI" id="CHEBI:59789"/>
    </ligand>
</feature>
<dbReference type="GO" id="GO:0102559">
    <property type="term" value="F:peptide chain release factor N(5)-glutamine methyltransferase activity"/>
    <property type="evidence" value="ECO:0007669"/>
    <property type="project" value="UniProtKB-EC"/>
</dbReference>
<protein>
    <recommendedName>
        <fullName evidence="5">Release factor glutamine methyltransferase</fullName>
        <shortName evidence="5">RF MTase</shortName>
        <ecNumber evidence="5">2.1.1.297</ecNumber>
    </recommendedName>
    <alternativeName>
        <fullName evidence="5">N5-glutamine methyltransferase PrmC</fullName>
    </alternativeName>
    <alternativeName>
        <fullName evidence="5">Protein-(glutamine-N5) MTase PrmC</fullName>
    </alternativeName>
    <alternativeName>
        <fullName evidence="5">Protein-glutamine N-methyltransferase PrmC</fullName>
    </alternativeName>
</protein>
<dbReference type="NCBIfam" id="TIGR03534">
    <property type="entry name" value="RF_mod_PrmC"/>
    <property type="match status" value="1"/>
</dbReference>
<dbReference type="InterPro" id="IPR029063">
    <property type="entry name" value="SAM-dependent_MTases_sf"/>
</dbReference>
<dbReference type="NCBIfam" id="TIGR00536">
    <property type="entry name" value="hemK_fam"/>
    <property type="match status" value="1"/>
</dbReference>
<dbReference type="Pfam" id="PF05175">
    <property type="entry name" value="MTS"/>
    <property type="match status" value="1"/>
</dbReference>
<feature type="binding site" evidence="5">
    <location>
        <position position="191"/>
    </location>
    <ligand>
        <name>S-adenosyl-L-methionine</name>
        <dbReference type="ChEBI" id="CHEBI:59789"/>
    </ligand>
</feature>
<feature type="domain" description="Methyltransferase small" evidence="6">
    <location>
        <begin position="122"/>
        <end position="209"/>
    </location>
</feature>
<evidence type="ECO:0000256" key="2">
    <source>
        <dbReference type="ARBA" id="ARBA00022679"/>
    </source>
</evidence>
<dbReference type="PROSITE" id="PS00092">
    <property type="entry name" value="N6_MTASE"/>
    <property type="match status" value="1"/>
</dbReference>
<organism evidence="8 9">
    <name type="scientific">Lentilactobacillus kisonensis DSM 19906 = JCM 15041</name>
    <dbReference type="NCBI Taxonomy" id="1423766"/>
    <lineage>
        <taxon>Bacteria</taxon>
        <taxon>Bacillati</taxon>
        <taxon>Bacillota</taxon>
        <taxon>Bacilli</taxon>
        <taxon>Lactobacillales</taxon>
        <taxon>Lactobacillaceae</taxon>
        <taxon>Lentilactobacillus</taxon>
    </lineage>
</organism>
<comment type="function">
    <text evidence="5">Methylates the class 1 translation termination release factors RF1/PrfA and RF2/PrfB on the glutamine residue of the universally conserved GGQ motif.</text>
</comment>
<evidence type="ECO:0000259" key="6">
    <source>
        <dbReference type="Pfam" id="PF05175"/>
    </source>
</evidence>
<dbReference type="InterPro" id="IPR004556">
    <property type="entry name" value="HemK-like"/>
</dbReference>
<name>A0A0R1NXC3_9LACO</name>
<keyword evidence="2 5" id="KW-0808">Transferase</keyword>
<evidence type="ECO:0000313" key="9">
    <source>
        <dbReference type="Proteomes" id="UP000051439"/>
    </source>
</evidence>
<dbReference type="SUPFAM" id="SSF53335">
    <property type="entry name" value="S-adenosyl-L-methionine-dependent methyltransferases"/>
    <property type="match status" value="1"/>
</dbReference>
<dbReference type="HAMAP" id="MF_02126">
    <property type="entry name" value="RF_methyltr_PrmC"/>
    <property type="match status" value="1"/>
</dbReference>
<evidence type="ECO:0000256" key="1">
    <source>
        <dbReference type="ARBA" id="ARBA00022603"/>
    </source>
</evidence>
<comment type="similarity">
    <text evidence="5">Belongs to the protein N5-glutamine methyltransferase family. PrmC subfamily.</text>
</comment>
<keyword evidence="3 5" id="KW-0949">S-adenosyl-L-methionine</keyword>
<keyword evidence="1 5" id="KW-0489">Methyltransferase</keyword>
<dbReference type="EMBL" id="AZEB01000013">
    <property type="protein sequence ID" value="KRL21587.1"/>
    <property type="molecule type" value="Genomic_DNA"/>
</dbReference>
<evidence type="ECO:0000256" key="3">
    <source>
        <dbReference type="ARBA" id="ARBA00022691"/>
    </source>
</evidence>
<proteinExistence type="inferred from homology"/>
<dbReference type="CDD" id="cd02440">
    <property type="entry name" value="AdoMet_MTases"/>
    <property type="match status" value="1"/>
</dbReference>
<feature type="binding site" evidence="5">
    <location>
        <begin position="127"/>
        <end position="131"/>
    </location>
    <ligand>
        <name>S-adenosyl-L-methionine</name>
        <dbReference type="ChEBI" id="CHEBI:59789"/>
    </ligand>
</feature>
<dbReference type="RefSeq" id="WP_008858085.1">
    <property type="nucleotide sequence ID" value="NZ_AZEB01000013.1"/>
</dbReference>
<dbReference type="AlphaFoldDB" id="A0A0R1NXC3"/>
<evidence type="ECO:0000259" key="7">
    <source>
        <dbReference type="Pfam" id="PF17827"/>
    </source>
</evidence>
<dbReference type="PANTHER" id="PTHR18895">
    <property type="entry name" value="HEMK METHYLTRANSFERASE"/>
    <property type="match status" value="1"/>
</dbReference>
<dbReference type="Proteomes" id="UP000051439">
    <property type="component" value="Unassembled WGS sequence"/>
</dbReference>
<comment type="catalytic activity">
    <reaction evidence="4 5">
        <text>L-glutaminyl-[peptide chain release factor] + S-adenosyl-L-methionine = N(5)-methyl-L-glutaminyl-[peptide chain release factor] + S-adenosyl-L-homocysteine + H(+)</text>
        <dbReference type="Rhea" id="RHEA:42896"/>
        <dbReference type="Rhea" id="RHEA-COMP:10271"/>
        <dbReference type="Rhea" id="RHEA-COMP:10272"/>
        <dbReference type="ChEBI" id="CHEBI:15378"/>
        <dbReference type="ChEBI" id="CHEBI:30011"/>
        <dbReference type="ChEBI" id="CHEBI:57856"/>
        <dbReference type="ChEBI" id="CHEBI:59789"/>
        <dbReference type="ChEBI" id="CHEBI:61891"/>
        <dbReference type="EC" id="2.1.1.297"/>
    </reaction>
</comment>
<feature type="binding site" evidence="5">
    <location>
        <begin position="191"/>
        <end position="194"/>
    </location>
    <ligand>
        <name>substrate</name>
    </ligand>
</feature>